<dbReference type="GO" id="GO:0016740">
    <property type="term" value="F:transferase activity"/>
    <property type="evidence" value="ECO:0007669"/>
    <property type="project" value="UniProtKB-KW"/>
</dbReference>
<evidence type="ECO:0000256" key="1">
    <source>
        <dbReference type="ARBA" id="ARBA00001964"/>
    </source>
</evidence>
<evidence type="ECO:0000256" key="3">
    <source>
        <dbReference type="ARBA" id="ARBA00022679"/>
    </source>
</evidence>
<feature type="domain" description="Transketolase N-terminal" evidence="6">
    <location>
        <begin position="12"/>
        <end position="268"/>
    </location>
</feature>
<dbReference type="InterPro" id="IPR005474">
    <property type="entry name" value="Transketolase_N"/>
</dbReference>
<gene>
    <name evidence="7" type="ORF">COW11_00920</name>
</gene>
<keyword evidence="4" id="KW-0479">Metal-binding</keyword>
<dbReference type="GO" id="GO:0046872">
    <property type="term" value="F:metal ion binding"/>
    <property type="evidence" value="ECO:0007669"/>
    <property type="project" value="UniProtKB-KW"/>
</dbReference>
<dbReference type="EMBL" id="PFGP01000021">
    <property type="protein sequence ID" value="PIW66882.1"/>
    <property type="molecule type" value="Genomic_DNA"/>
</dbReference>
<dbReference type="InterPro" id="IPR029061">
    <property type="entry name" value="THDP-binding"/>
</dbReference>
<evidence type="ECO:0000259" key="6">
    <source>
        <dbReference type="Pfam" id="PF00456"/>
    </source>
</evidence>
<keyword evidence="5" id="KW-0786">Thiamine pyrophosphate</keyword>
<comment type="similarity">
    <text evidence="2">Belongs to the transketolase family.</text>
</comment>
<evidence type="ECO:0000313" key="8">
    <source>
        <dbReference type="Proteomes" id="UP000231267"/>
    </source>
</evidence>
<evidence type="ECO:0000256" key="4">
    <source>
        <dbReference type="ARBA" id="ARBA00022723"/>
    </source>
</evidence>
<evidence type="ECO:0000256" key="2">
    <source>
        <dbReference type="ARBA" id="ARBA00007131"/>
    </source>
</evidence>
<sequence length="274" mass="30173">MNKRPDIEKLKAVARDVRIDIMKMLTEAGSGHPGGSLSSVEILVALYFYKLRHDPKNPSWPDRDRFILSKGHVCPALYAVLAHAGYFPKEELMTLRKLGSRLQGHSKKDSPPGIEVSSGSLGQGLSIANGMALAMKLDKKPSRIYCLMGDGETHEGQVWEAAMTAAHYELDNICAIVDYNKLCIDGRVEDVMSLEPCADKWKAFGFNVIDVADGNSIEIVMDAFDKAQTAKGAPSIMICHTIKGKGVSFTENKCEWHGVAPNKEQLKRALEELK</sequence>
<dbReference type="Pfam" id="PF00456">
    <property type="entry name" value="Transketolase_N"/>
    <property type="match status" value="1"/>
</dbReference>
<comment type="caution">
    <text evidence="7">The sequence shown here is derived from an EMBL/GenBank/DDBJ whole genome shotgun (WGS) entry which is preliminary data.</text>
</comment>
<reference evidence="7 8" key="1">
    <citation type="submission" date="2017-09" db="EMBL/GenBank/DDBJ databases">
        <title>Depth-based differentiation of microbial function through sediment-hosted aquifers and enrichment of novel symbionts in the deep terrestrial subsurface.</title>
        <authorList>
            <person name="Probst A.J."/>
            <person name="Ladd B."/>
            <person name="Jarett J.K."/>
            <person name="Geller-Mcgrath D.E."/>
            <person name="Sieber C.M."/>
            <person name="Emerson J.B."/>
            <person name="Anantharaman K."/>
            <person name="Thomas B.C."/>
            <person name="Malmstrom R."/>
            <person name="Stieglmeier M."/>
            <person name="Klingl A."/>
            <person name="Woyke T."/>
            <person name="Ryan C.M."/>
            <person name="Banfield J.F."/>
        </authorList>
    </citation>
    <scope>NUCLEOTIDE SEQUENCE [LARGE SCALE GENOMIC DNA]</scope>
    <source>
        <strain evidence="7">CG12_big_fil_rev_8_21_14_0_65_43_15</strain>
    </source>
</reference>
<dbReference type="PANTHER" id="PTHR47514">
    <property type="entry name" value="TRANSKETOLASE N-TERMINAL SECTION-RELATED"/>
    <property type="match status" value="1"/>
</dbReference>
<organism evidence="7 8">
    <name type="scientific">Candidatus Taenaricola geysiri</name>
    <dbReference type="NCBI Taxonomy" id="1974752"/>
    <lineage>
        <taxon>Bacteria</taxon>
        <taxon>Pseudomonadati</taxon>
        <taxon>Candidatus Omnitrophota</taxon>
        <taxon>Candidatus Taenaricola</taxon>
    </lineage>
</organism>
<dbReference type="Gene3D" id="3.40.50.970">
    <property type="match status" value="1"/>
</dbReference>
<dbReference type="InterPro" id="IPR049557">
    <property type="entry name" value="Transketolase_CS"/>
</dbReference>
<dbReference type="PANTHER" id="PTHR47514:SF1">
    <property type="entry name" value="TRANSKETOLASE N-TERMINAL SECTION-RELATED"/>
    <property type="match status" value="1"/>
</dbReference>
<dbReference type="CDD" id="cd02012">
    <property type="entry name" value="TPP_TK"/>
    <property type="match status" value="1"/>
</dbReference>
<proteinExistence type="inferred from homology"/>
<protein>
    <submittedName>
        <fullName evidence="7">Transketolase</fullName>
    </submittedName>
</protein>
<dbReference type="PROSITE" id="PS00801">
    <property type="entry name" value="TRANSKETOLASE_1"/>
    <property type="match status" value="1"/>
</dbReference>
<keyword evidence="3" id="KW-0808">Transferase</keyword>
<evidence type="ECO:0000313" key="7">
    <source>
        <dbReference type="EMBL" id="PIW66882.1"/>
    </source>
</evidence>
<dbReference type="AlphaFoldDB" id="A0A2J0LGB1"/>
<evidence type="ECO:0000256" key="5">
    <source>
        <dbReference type="ARBA" id="ARBA00023052"/>
    </source>
</evidence>
<accession>A0A2J0LGB1</accession>
<dbReference type="Proteomes" id="UP000231267">
    <property type="component" value="Unassembled WGS sequence"/>
</dbReference>
<name>A0A2J0LGB1_9BACT</name>
<comment type="cofactor">
    <cofactor evidence="1">
        <name>thiamine diphosphate</name>
        <dbReference type="ChEBI" id="CHEBI:58937"/>
    </cofactor>
</comment>
<dbReference type="SUPFAM" id="SSF52518">
    <property type="entry name" value="Thiamin diphosphate-binding fold (THDP-binding)"/>
    <property type="match status" value="1"/>
</dbReference>